<dbReference type="Pfam" id="PF19344">
    <property type="entry name" value="TetR_C_32"/>
    <property type="match status" value="1"/>
</dbReference>
<dbReference type="InterPro" id="IPR045823">
    <property type="entry name" value="TetR_C_32"/>
</dbReference>
<dbReference type="InterPro" id="IPR050624">
    <property type="entry name" value="HTH-type_Tx_Regulator"/>
</dbReference>
<evidence type="ECO:0000256" key="1">
    <source>
        <dbReference type="ARBA" id="ARBA00023125"/>
    </source>
</evidence>
<proteinExistence type="predicted"/>
<dbReference type="InterPro" id="IPR009057">
    <property type="entry name" value="Homeodomain-like_sf"/>
</dbReference>
<dbReference type="EMBL" id="JNSL01000062">
    <property type="protein sequence ID" value="KGA17389.1"/>
    <property type="molecule type" value="Genomic_DNA"/>
</dbReference>
<comment type="caution">
    <text evidence="3">The sequence shown here is derived from an EMBL/GenBank/DDBJ whole genome shotgun (WGS) entry which is preliminary data.</text>
</comment>
<dbReference type="PROSITE" id="PS50977">
    <property type="entry name" value="HTH_TETR_2"/>
    <property type="match status" value="1"/>
</dbReference>
<evidence type="ECO:0000313" key="3">
    <source>
        <dbReference type="EMBL" id="KGA17389.1"/>
    </source>
</evidence>
<sequence>MRTAVSLGLPANLIRQGARFPKRIGFRTPSYPFAQEQVTNCVRGILKASTSDKGISVAITHDHENDLDLSGRSRVSDADRVRMTGHERRAQLVEVGRMLFAEKGFESVTVEEIANTANVSKPVVYEHFGSKDGLYAVVVDREMTYLLNSITKALTAVHPRLLLEQTACALFDYIESNTDGFRILLRDSPAASSSTTPTGSFASLLSDVAQRVEELLSKEFKLRGFPFQMAPMYAHMFVGMVALTGQWWLDERDTPKDEVIAHLVNLVWNGAVGLEINPRLISQRNEK</sequence>
<dbReference type="Gene3D" id="1.10.357.10">
    <property type="entry name" value="Tetracycline Repressor, domain 2"/>
    <property type="match status" value="1"/>
</dbReference>
<dbReference type="InterPro" id="IPR023772">
    <property type="entry name" value="DNA-bd_HTH_TetR-type_CS"/>
</dbReference>
<dbReference type="InterPro" id="IPR036271">
    <property type="entry name" value="Tet_transcr_reg_TetR-rel_C_sf"/>
</dbReference>
<dbReference type="AlphaFoldDB" id="A0A094Q5N1"/>
<gene>
    <name evidence="3" type="ORF">GM51_10480</name>
</gene>
<dbReference type="PRINTS" id="PR00455">
    <property type="entry name" value="HTHTETR"/>
</dbReference>
<keyword evidence="1" id="KW-0238">DNA-binding</keyword>
<dbReference type="PROSITE" id="PS01081">
    <property type="entry name" value="HTH_TETR_1"/>
    <property type="match status" value="1"/>
</dbReference>
<protein>
    <recommendedName>
        <fullName evidence="2">HTH tetR-type domain-containing protein</fullName>
    </recommendedName>
</protein>
<organism evidence="3">
    <name type="scientific">freshwater metagenome</name>
    <dbReference type="NCBI Taxonomy" id="449393"/>
    <lineage>
        <taxon>unclassified sequences</taxon>
        <taxon>metagenomes</taxon>
        <taxon>ecological metagenomes</taxon>
    </lineage>
</organism>
<dbReference type="SUPFAM" id="SSF48498">
    <property type="entry name" value="Tetracyclin repressor-like, C-terminal domain"/>
    <property type="match status" value="1"/>
</dbReference>
<feature type="domain" description="HTH tetR-type" evidence="2">
    <location>
        <begin position="86"/>
        <end position="146"/>
    </location>
</feature>
<dbReference type="SUPFAM" id="SSF46689">
    <property type="entry name" value="Homeodomain-like"/>
    <property type="match status" value="1"/>
</dbReference>
<accession>A0A094Q5N1</accession>
<evidence type="ECO:0000259" key="2">
    <source>
        <dbReference type="PROSITE" id="PS50977"/>
    </source>
</evidence>
<dbReference type="PANTHER" id="PTHR43479">
    <property type="entry name" value="ACREF/ENVCD OPERON REPRESSOR-RELATED"/>
    <property type="match status" value="1"/>
</dbReference>
<dbReference type="Pfam" id="PF00440">
    <property type="entry name" value="TetR_N"/>
    <property type="match status" value="1"/>
</dbReference>
<dbReference type="GO" id="GO:0003677">
    <property type="term" value="F:DNA binding"/>
    <property type="evidence" value="ECO:0007669"/>
    <property type="project" value="UniProtKB-KW"/>
</dbReference>
<dbReference type="InterPro" id="IPR001647">
    <property type="entry name" value="HTH_TetR"/>
</dbReference>
<dbReference type="PANTHER" id="PTHR43479:SF11">
    <property type="entry name" value="ACREF_ENVCD OPERON REPRESSOR-RELATED"/>
    <property type="match status" value="1"/>
</dbReference>
<name>A0A094Q5N1_9ZZZZ</name>
<reference evidence="3" key="1">
    <citation type="submission" date="2014-06" db="EMBL/GenBank/DDBJ databases">
        <title>Key roles for freshwater Actinobacteria revealed by deep metagenomic sequencing.</title>
        <authorList>
            <person name="Ghai R."/>
            <person name="Mizuno C.M."/>
            <person name="Picazo A."/>
            <person name="Camacho A."/>
            <person name="Rodriguez-Valera F."/>
        </authorList>
    </citation>
    <scope>NUCLEOTIDE SEQUENCE</scope>
</reference>